<dbReference type="AlphaFoldDB" id="A0A4R2KER7"/>
<dbReference type="OrthoDB" id="1045582at2"/>
<proteinExistence type="predicted"/>
<organism evidence="1 2">
    <name type="scientific">Marinisporobacter balticus</name>
    <dbReference type="NCBI Taxonomy" id="2018667"/>
    <lineage>
        <taxon>Bacteria</taxon>
        <taxon>Bacillati</taxon>
        <taxon>Bacillota</taxon>
        <taxon>Clostridia</taxon>
        <taxon>Peptostreptococcales</taxon>
        <taxon>Thermotaleaceae</taxon>
        <taxon>Marinisporobacter</taxon>
    </lineage>
</organism>
<comment type="caution">
    <text evidence="1">The sequence shown here is derived from an EMBL/GenBank/DDBJ whole genome shotgun (WGS) entry which is preliminary data.</text>
</comment>
<dbReference type="Proteomes" id="UP000294919">
    <property type="component" value="Unassembled WGS sequence"/>
</dbReference>
<name>A0A4R2KER7_9FIRM</name>
<dbReference type="InterPro" id="IPR023476">
    <property type="entry name" value="Pep_tRNA_hydro_II_dom_sf"/>
</dbReference>
<dbReference type="RefSeq" id="WP_132247996.1">
    <property type="nucleotide sequence ID" value="NZ_SLWV01000039.1"/>
</dbReference>
<dbReference type="InterPro" id="IPR017021">
    <property type="entry name" value="UCP033763"/>
</dbReference>
<evidence type="ECO:0008006" key="3">
    <source>
        <dbReference type="Google" id="ProtNLM"/>
    </source>
</evidence>
<sequence length="135" mass="15073">MKCVMIIDKDLPIGIIANTSAALGISLASQIDGLIGKKLEDMDGRVHEGVTNIPIPILALSKEELKNKYDEILEKKDEDIKIIGFSDVAQKSLSYDDYENKLILTGKEQINYLGLCIYGLKKKVNKLTSNFKMLR</sequence>
<evidence type="ECO:0000313" key="1">
    <source>
        <dbReference type="EMBL" id="TCO68799.1"/>
    </source>
</evidence>
<dbReference type="SUPFAM" id="SSF102462">
    <property type="entry name" value="Peptidyl-tRNA hydrolase II"/>
    <property type="match status" value="1"/>
</dbReference>
<keyword evidence="2" id="KW-1185">Reference proteome</keyword>
<dbReference type="Pfam" id="PF09391">
    <property type="entry name" value="DUF2000"/>
    <property type="match status" value="1"/>
</dbReference>
<dbReference type="PIRSF" id="PIRSF033736">
    <property type="entry name" value="UCP033763"/>
    <property type="match status" value="1"/>
</dbReference>
<dbReference type="InterPro" id="IPR018988">
    <property type="entry name" value="DUF2000"/>
</dbReference>
<reference evidence="1 2" key="1">
    <citation type="submission" date="2019-03" db="EMBL/GenBank/DDBJ databases">
        <title>Genomic Encyclopedia of Type Strains, Phase IV (KMG-IV): sequencing the most valuable type-strain genomes for metagenomic binning, comparative biology and taxonomic classification.</title>
        <authorList>
            <person name="Goeker M."/>
        </authorList>
    </citation>
    <scope>NUCLEOTIDE SEQUENCE [LARGE SCALE GENOMIC DNA]</scope>
    <source>
        <strain evidence="1 2">DSM 102940</strain>
    </source>
</reference>
<gene>
    <name evidence="1" type="ORF">EV214_1392</name>
</gene>
<evidence type="ECO:0000313" key="2">
    <source>
        <dbReference type="Proteomes" id="UP000294919"/>
    </source>
</evidence>
<dbReference type="EMBL" id="SLWV01000039">
    <property type="protein sequence ID" value="TCO68799.1"/>
    <property type="molecule type" value="Genomic_DNA"/>
</dbReference>
<accession>A0A4R2KER7</accession>
<dbReference type="Gene3D" id="3.40.1490.10">
    <property type="entry name" value="Bit1"/>
    <property type="match status" value="1"/>
</dbReference>
<protein>
    <recommendedName>
        <fullName evidence="3">DUF2000 family protein</fullName>
    </recommendedName>
</protein>